<dbReference type="EMBL" id="JBDJPC010000005">
    <property type="protein sequence ID" value="KAL1501765.1"/>
    <property type="molecule type" value="Genomic_DNA"/>
</dbReference>
<dbReference type="Pfam" id="PF00650">
    <property type="entry name" value="CRAL_TRIO"/>
    <property type="match status" value="1"/>
</dbReference>
<evidence type="ECO:0000313" key="3">
    <source>
        <dbReference type="Proteomes" id="UP001566132"/>
    </source>
</evidence>
<dbReference type="PANTHER" id="PTHR10174:SF222">
    <property type="entry name" value="GH10083P-RELATED"/>
    <property type="match status" value="1"/>
</dbReference>
<dbReference type="PRINTS" id="PR00180">
    <property type="entry name" value="CRETINALDHBP"/>
</dbReference>
<organism evidence="2 3">
    <name type="scientific">Hypothenemus hampei</name>
    <name type="common">Coffee berry borer</name>
    <dbReference type="NCBI Taxonomy" id="57062"/>
    <lineage>
        <taxon>Eukaryota</taxon>
        <taxon>Metazoa</taxon>
        <taxon>Ecdysozoa</taxon>
        <taxon>Arthropoda</taxon>
        <taxon>Hexapoda</taxon>
        <taxon>Insecta</taxon>
        <taxon>Pterygota</taxon>
        <taxon>Neoptera</taxon>
        <taxon>Endopterygota</taxon>
        <taxon>Coleoptera</taxon>
        <taxon>Polyphaga</taxon>
        <taxon>Cucujiformia</taxon>
        <taxon>Curculionidae</taxon>
        <taxon>Scolytinae</taxon>
        <taxon>Hypothenemus</taxon>
    </lineage>
</organism>
<dbReference type="SMART" id="SM00516">
    <property type="entry name" value="SEC14"/>
    <property type="match status" value="1"/>
</dbReference>
<sequence length="309" mass="35854">MCALNLKHKHPFIDGLQRHPEGKKKDVSKIKNWMSTQPHLPEVSDEFIYLFLHACYYSHERTKNAIEAWFTIRANHPIIFSNRDPMEPKMKNLMDMGYLIRLPKTTPEGHRVLIYSVRDPDPTKMNFNDVVKGFCMYNDCVLSEDGLQEGYIVIFDMKGVSIGHLARVSLPALKCFMYYIQDAHPCRIKQIHVLNTATWIHHVMRLVVPLVRSELLNLVKFHKGNVPDGFPIELLPMDYGGEAPTVEELDNTTKSLLHKYHHWLIESEQFKADESKRVKKTGWFGLFSSKSPQQVELDEKAILKNLQID</sequence>
<dbReference type="SUPFAM" id="SSF46938">
    <property type="entry name" value="CRAL/TRIO N-terminal domain"/>
    <property type="match status" value="1"/>
</dbReference>
<dbReference type="CDD" id="cd00170">
    <property type="entry name" value="SEC14"/>
    <property type="match status" value="1"/>
</dbReference>
<dbReference type="SUPFAM" id="SSF52087">
    <property type="entry name" value="CRAL/TRIO domain"/>
    <property type="match status" value="1"/>
</dbReference>
<dbReference type="Gene3D" id="3.40.525.10">
    <property type="entry name" value="CRAL-TRIO lipid binding domain"/>
    <property type="match status" value="1"/>
</dbReference>
<dbReference type="Proteomes" id="UP001566132">
    <property type="component" value="Unassembled WGS sequence"/>
</dbReference>
<dbReference type="PROSITE" id="PS50191">
    <property type="entry name" value="CRAL_TRIO"/>
    <property type="match status" value="1"/>
</dbReference>
<reference evidence="2 3" key="1">
    <citation type="submission" date="2024-05" db="EMBL/GenBank/DDBJ databases">
        <title>Genetic variation in Jamaican populations of the coffee berry borer (Hypothenemus hampei).</title>
        <authorList>
            <person name="Errbii M."/>
            <person name="Myrie A."/>
        </authorList>
    </citation>
    <scope>NUCLEOTIDE SEQUENCE [LARGE SCALE GENOMIC DNA]</scope>
    <source>
        <strain evidence="2">JA-Hopewell-2020-01-JO</strain>
        <tissue evidence="2">Whole body</tissue>
    </source>
</reference>
<comment type="caution">
    <text evidence="2">The sequence shown here is derived from an EMBL/GenBank/DDBJ whole genome shotgun (WGS) entry which is preliminary data.</text>
</comment>
<dbReference type="InterPro" id="IPR001251">
    <property type="entry name" value="CRAL-TRIO_dom"/>
</dbReference>
<dbReference type="PANTHER" id="PTHR10174">
    <property type="entry name" value="ALPHA-TOCOPHEROL TRANSFER PROTEIN-RELATED"/>
    <property type="match status" value="1"/>
</dbReference>
<evidence type="ECO:0000313" key="2">
    <source>
        <dbReference type="EMBL" id="KAL1501765.1"/>
    </source>
</evidence>
<dbReference type="InterPro" id="IPR036865">
    <property type="entry name" value="CRAL-TRIO_dom_sf"/>
</dbReference>
<protein>
    <recommendedName>
        <fullName evidence="1">CRAL-TRIO domain-containing protein</fullName>
    </recommendedName>
</protein>
<feature type="domain" description="CRAL-TRIO" evidence="1">
    <location>
        <begin position="86"/>
        <end position="247"/>
    </location>
</feature>
<evidence type="ECO:0000259" key="1">
    <source>
        <dbReference type="PROSITE" id="PS50191"/>
    </source>
</evidence>
<proteinExistence type="predicted"/>
<keyword evidence="3" id="KW-1185">Reference proteome</keyword>
<accession>A0ABD1ESL6</accession>
<dbReference type="AlphaFoldDB" id="A0ABD1ESL6"/>
<dbReference type="InterPro" id="IPR036273">
    <property type="entry name" value="CRAL/TRIO_N_dom_sf"/>
</dbReference>
<name>A0ABD1ESL6_HYPHA</name>
<gene>
    <name evidence="2" type="ORF">ABEB36_007032</name>
</gene>